<dbReference type="InterPro" id="IPR001036">
    <property type="entry name" value="Acrflvin-R"/>
</dbReference>
<comment type="caution">
    <text evidence="2">The sequence shown here is derived from an EMBL/GenBank/DDBJ whole genome shotgun (WGS) entry which is preliminary data.</text>
</comment>
<dbReference type="AlphaFoldDB" id="A0A5J4RMK8"/>
<gene>
    <name evidence="2" type="ORF">EZS27_017575</name>
</gene>
<keyword evidence="1" id="KW-0472">Membrane</keyword>
<keyword evidence="1" id="KW-0812">Transmembrane</keyword>
<dbReference type="Gene3D" id="3.30.2090.10">
    <property type="entry name" value="Multidrug efflux transporter AcrB TolC docking domain, DN and DC subdomains"/>
    <property type="match status" value="2"/>
</dbReference>
<feature type="transmembrane region" description="Helical" evidence="1">
    <location>
        <begin position="358"/>
        <end position="377"/>
    </location>
</feature>
<organism evidence="2">
    <name type="scientific">termite gut metagenome</name>
    <dbReference type="NCBI Taxonomy" id="433724"/>
    <lineage>
        <taxon>unclassified sequences</taxon>
        <taxon>metagenomes</taxon>
        <taxon>organismal metagenomes</taxon>
    </lineage>
</organism>
<feature type="transmembrane region" description="Helical" evidence="1">
    <location>
        <begin position="528"/>
        <end position="548"/>
    </location>
</feature>
<dbReference type="Pfam" id="PF00873">
    <property type="entry name" value="ACR_tran"/>
    <property type="match status" value="1"/>
</dbReference>
<name>A0A5J4RMK8_9ZZZZ</name>
<feature type="transmembrane region" description="Helical" evidence="1">
    <location>
        <begin position="335"/>
        <end position="351"/>
    </location>
</feature>
<feature type="transmembrane region" description="Helical" evidence="1">
    <location>
        <begin position="429"/>
        <end position="449"/>
    </location>
</feature>
<dbReference type="GO" id="GO:0005886">
    <property type="term" value="C:plasma membrane"/>
    <property type="evidence" value="ECO:0007669"/>
    <property type="project" value="TreeGrafter"/>
</dbReference>
<reference evidence="2" key="1">
    <citation type="submission" date="2019-03" db="EMBL/GenBank/DDBJ databases">
        <title>Single cell metagenomics reveals metabolic interactions within the superorganism composed of flagellate Streblomastix strix and complex community of Bacteroidetes bacteria on its surface.</title>
        <authorList>
            <person name="Treitli S.C."/>
            <person name="Kolisko M."/>
            <person name="Husnik F."/>
            <person name="Keeling P."/>
            <person name="Hampl V."/>
        </authorList>
    </citation>
    <scope>NUCLEOTIDE SEQUENCE</scope>
    <source>
        <strain evidence="2">STM</strain>
    </source>
</reference>
<sequence>MSLYEGAVKKPIMTSLCFVAVVIFGLFSLSKLPVDLLPDVETNTIMVMTAYPGASASDIENNVTRPLENVLNSVSNLKHITSRSSENISLITLEFEFGYDIDVLTNDVRDKLDMISSAMPDEAETPIIFKFSTDMIPIVFLSVQAEESQAALYKILDDNVANPIARIPGVGTVSIAGAPKREIQVYCDPNKLEAYNLTIEGISAILGAENRNIPGGNFDIGNETYALRVQGEFQDPIQMANIVVGSQNNANVYLRDVAKVIDTVEERAQEAYTNGKRGAMIIVQKQSGANSVNIAKRVMSSLPKLQKSLPADVRLGVIMDTSDNILKTISTLTETVLYALLFVVIVVFVFLGRWRATVIISLAIPLSLIASFIYLAITGNTLNIISLSSLSIAIGMVVDDAIVVLENVTTHIERGSEPKQAAVHGTNEVAISVIASTLTMFAVFFPLTMITGMTGVLFKQLGWMMCIIMLISLVVSLTLTPMLCSQLLRLQKRQSKVFTAIYMPIQKALDALDSGYVRLLNWAVRHRLIVVLGCAVFFVLSLFCSKSISTEFFPTQDNGSITASLELPIGTRKEVAQGIAAKLTEEWRGKYPEIQVCNYRVGQASSDNIFAAMQNNGSHIISFNIRLSDPDKRQRSMMVIGDAMRKDLKAYPEFSKAQVVVGGGMGGGMGGQSTADFEVYGYDMAVTDRVAADLKQKLFQVKGVAEVNVSRGDYQPEYQVDFDREKLAIHGLNLATAGTFLRNRINGSIASRYREDGEEYDIIVRYSPENRTSLEHIENILIYNSKGEAIRVKELGKVVERFAPPTIERKDRERLVTVSAVISTDATLGDVATAGQEIINNMDKPSGVSIQISGSYEDQQESFGDLGVLALLIIVLVFIVMAAQFESLTYPFIIMFSIPFAISGVLMALFISHTTLSVMSLLGAIMLIGIVVKNGIVLVDYIILCRERGQAIINAVVTSGKSRLRPVLMTTMTTILGMVPMAISSGQGSEMWSPMGVAVIGGLTISTILTLILVPVLYCMFAGTGIKRQRKKLKSKRELAAYYEANKDKMIKK</sequence>
<keyword evidence="1" id="KW-1133">Transmembrane helix</keyword>
<feature type="transmembrane region" description="Helical" evidence="1">
    <location>
        <begin position="995"/>
        <end position="1026"/>
    </location>
</feature>
<dbReference type="PRINTS" id="PR00702">
    <property type="entry name" value="ACRIFLAVINRP"/>
</dbReference>
<dbReference type="SUPFAM" id="SSF82714">
    <property type="entry name" value="Multidrug efflux transporter AcrB TolC docking domain, DN and DC subdomains"/>
    <property type="match status" value="2"/>
</dbReference>
<dbReference type="Gene3D" id="3.30.70.1440">
    <property type="entry name" value="Multidrug efflux transporter AcrB pore domain"/>
    <property type="match status" value="1"/>
</dbReference>
<feature type="transmembrane region" description="Helical" evidence="1">
    <location>
        <begin position="964"/>
        <end position="983"/>
    </location>
</feature>
<feature type="transmembrane region" description="Helical" evidence="1">
    <location>
        <begin position="892"/>
        <end position="912"/>
    </location>
</feature>
<dbReference type="PANTHER" id="PTHR32063:SF0">
    <property type="entry name" value="SWARMING MOTILITY PROTEIN SWRC"/>
    <property type="match status" value="1"/>
</dbReference>
<dbReference type="Gene3D" id="3.30.70.1430">
    <property type="entry name" value="Multidrug efflux transporter AcrB pore domain"/>
    <property type="match status" value="2"/>
</dbReference>
<dbReference type="SUPFAM" id="SSF82866">
    <property type="entry name" value="Multidrug efflux transporter AcrB transmembrane domain"/>
    <property type="match status" value="2"/>
</dbReference>
<dbReference type="GO" id="GO:0042910">
    <property type="term" value="F:xenobiotic transmembrane transporter activity"/>
    <property type="evidence" value="ECO:0007669"/>
    <property type="project" value="TreeGrafter"/>
</dbReference>
<feature type="transmembrane region" description="Helical" evidence="1">
    <location>
        <begin position="12"/>
        <end position="29"/>
    </location>
</feature>
<feature type="transmembrane region" description="Helical" evidence="1">
    <location>
        <begin position="461"/>
        <end position="484"/>
    </location>
</feature>
<feature type="transmembrane region" description="Helical" evidence="1">
    <location>
        <begin position="918"/>
        <end position="943"/>
    </location>
</feature>
<evidence type="ECO:0000256" key="1">
    <source>
        <dbReference type="SAM" id="Phobius"/>
    </source>
</evidence>
<dbReference type="InterPro" id="IPR027463">
    <property type="entry name" value="AcrB_DN_DC_subdom"/>
</dbReference>
<accession>A0A5J4RMK8</accession>
<dbReference type="Gene3D" id="1.20.1640.10">
    <property type="entry name" value="Multidrug efflux transporter AcrB transmembrane domain"/>
    <property type="match status" value="2"/>
</dbReference>
<dbReference type="PANTHER" id="PTHR32063">
    <property type="match status" value="1"/>
</dbReference>
<feature type="transmembrane region" description="Helical" evidence="1">
    <location>
        <begin position="866"/>
        <end position="885"/>
    </location>
</feature>
<proteinExistence type="predicted"/>
<protein>
    <submittedName>
        <fullName evidence="2">Multidrug resistance protein MdtC</fullName>
    </submittedName>
</protein>
<dbReference type="Gene3D" id="3.30.70.1320">
    <property type="entry name" value="Multidrug efflux transporter AcrB pore domain like"/>
    <property type="match status" value="1"/>
</dbReference>
<dbReference type="SUPFAM" id="SSF82693">
    <property type="entry name" value="Multidrug efflux transporter AcrB pore domain, PN1, PN2, PC1 and PC2 subdomains"/>
    <property type="match status" value="2"/>
</dbReference>
<feature type="transmembrane region" description="Helical" evidence="1">
    <location>
        <begin position="383"/>
        <end position="408"/>
    </location>
</feature>
<dbReference type="EMBL" id="SNRY01001037">
    <property type="protein sequence ID" value="KAA6334081.1"/>
    <property type="molecule type" value="Genomic_DNA"/>
</dbReference>
<evidence type="ECO:0000313" key="2">
    <source>
        <dbReference type="EMBL" id="KAA6334081.1"/>
    </source>
</evidence>